<accession>A0ACB7SIT3</accession>
<protein>
    <submittedName>
        <fullName evidence="1">Uncharacterized protein</fullName>
    </submittedName>
</protein>
<gene>
    <name evidence="1" type="ORF">HPB50_024622</name>
</gene>
<proteinExistence type="predicted"/>
<evidence type="ECO:0000313" key="1">
    <source>
        <dbReference type="EMBL" id="KAH6934490.1"/>
    </source>
</evidence>
<name>A0ACB7SIT3_HYAAI</name>
<organism evidence="1 2">
    <name type="scientific">Hyalomma asiaticum</name>
    <name type="common">Tick</name>
    <dbReference type="NCBI Taxonomy" id="266040"/>
    <lineage>
        <taxon>Eukaryota</taxon>
        <taxon>Metazoa</taxon>
        <taxon>Ecdysozoa</taxon>
        <taxon>Arthropoda</taxon>
        <taxon>Chelicerata</taxon>
        <taxon>Arachnida</taxon>
        <taxon>Acari</taxon>
        <taxon>Parasitiformes</taxon>
        <taxon>Ixodida</taxon>
        <taxon>Ixodoidea</taxon>
        <taxon>Ixodidae</taxon>
        <taxon>Hyalomminae</taxon>
        <taxon>Hyalomma</taxon>
    </lineage>
</organism>
<keyword evidence="2" id="KW-1185">Reference proteome</keyword>
<sequence>MHNGKRWNLLKHLLDETIAKTNHRHLLLRTVHDEATQSSSEKEIMSGRPAATERSYTPCKKLSPIAESNVKFHNGDDSAIPRVGSIYVS</sequence>
<dbReference type="EMBL" id="CM023484">
    <property type="protein sequence ID" value="KAH6934490.1"/>
    <property type="molecule type" value="Genomic_DNA"/>
</dbReference>
<reference evidence="1" key="1">
    <citation type="submission" date="2020-05" db="EMBL/GenBank/DDBJ databases">
        <title>Large-scale comparative analyses of tick genomes elucidate their genetic diversity and vector capacities.</title>
        <authorList>
            <person name="Jia N."/>
            <person name="Wang J."/>
            <person name="Shi W."/>
            <person name="Du L."/>
            <person name="Sun Y."/>
            <person name="Zhan W."/>
            <person name="Jiang J."/>
            <person name="Wang Q."/>
            <person name="Zhang B."/>
            <person name="Ji P."/>
            <person name="Sakyi L.B."/>
            <person name="Cui X."/>
            <person name="Yuan T."/>
            <person name="Jiang B."/>
            <person name="Yang W."/>
            <person name="Lam T.T.-Y."/>
            <person name="Chang Q."/>
            <person name="Ding S."/>
            <person name="Wang X."/>
            <person name="Zhu J."/>
            <person name="Ruan X."/>
            <person name="Zhao L."/>
            <person name="Wei J."/>
            <person name="Que T."/>
            <person name="Du C."/>
            <person name="Cheng J."/>
            <person name="Dai P."/>
            <person name="Han X."/>
            <person name="Huang E."/>
            <person name="Gao Y."/>
            <person name="Liu J."/>
            <person name="Shao H."/>
            <person name="Ye R."/>
            <person name="Li L."/>
            <person name="Wei W."/>
            <person name="Wang X."/>
            <person name="Wang C."/>
            <person name="Yang T."/>
            <person name="Huo Q."/>
            <person name="Li W."/>
            <person name="Guo W."/>
            <person name="Chen H."/>
            <person name="Zhou L."/>
            <person name="Ni X."/>
            <person name="Tian J."/>
            <person name="Zhou Y."/>
            <person name="Sheng Y."/>
            <person name="Liu T."/>
            <person name="Pan Y."/>
            <person name="Xia L."/>
            <person name="Li J."/>
            <person name="Zhao F."/>
            <person name="Cao W."/>
        </authorList>
    </citation>
    <scope>NUCLEOTIDE SEQUENCE</scope>
    <source>
        <strain evidence="1">Hyas-2018</strain>
    </source>
</reference>
<evidence type="ECO:0000313" key="2">
    <source>
        <dbReference type="Proteomes" id="UP000821845"/>
    </source>
</evidence>
<dbReference type="Proteomes" id="UP000821845">
    <property type="component" value="Chromosome 4"/>
</dbReference>
<comment type="caution">
    <text evidence="1">The sequence shown here is derived from an EMBL/GenBank/DDBJ whole genome shotgun (WGS) entry which is preliminary data.</text>
</comment>